<comment type="caution">
    <text evidence="2">The sequence shown here is derived from an EMBL/GenBank/DDBJ whole genome shotgun (WGS) entry which is preliminary data.</text>
</comment>
<sequence>MRKLILAAAFMTTVSSCQSQNFGNILKQANDVLSGTTSGALTTEEIGRGLKEALTVGIKNSSSQASALNGYLGNQTIKLLFPPEAQKVEQKLRDIGLGGECDKFITALNRGAEKAAEKAVPIFVDAITKMTIQDALGILKGDKDAATNYLKRTSSQALTNAFAPVMQEAINTTGATKLYGDIANTYNKIPFTQKINPDLQQYATQKAVDGLFLLVAQEEQKIRENPAARVSDILKRVFGAQ</sequence>
<dbReference type="Pfam" id="PF13852">
    <property type="entry name" value="DUF4197"/>
    <property type="match status" value="1"/>
</dbReference>
<dbReference type="EMBL" id="QGGO01000025">
    <property type="protein sequence ID" value="PWK20234.1"/>
    <property type="molecule type" value="Genomic_DNA"/>
</dbReference>
<proteinExistence type="predicted"/>
<reference evidence="2 3" key="1">
    <citation type="submission" date="2018-05" db="EMBL/GenBank/DDBJ databases">
        <title>Genomic Encyclopedia of Archaeal and Bacterial Type Strains, Phase II (KMG-II): from individual species to whole genera.</title>
        <authorList>
            <person name="Goeker M."/>
        </authorList>
    </citation>
    <scope>NUCLEOTIDE SEQUENCE [LARGE SCALE GENOMIC DNA]</scope>
    <source>
        <strain evidence="2 3">DSM 22214</strain>
    </source>
</reference>
<organism evidence="2 3">
    <name type="scientific">Arcicella aurantiaca</name>
    <dbReference type="NCBI Taxonomy" id="591202"/>
    <lineage>
        <taxon>Bacteria</taxon>
        <taxon>Pseudomonadati</taxon>
        <taxon>Bacteroidota</taxon>
        <taxon>Cytophagia</taxon>
        <taxon>Cytophagales</taxon>
        <taxon>Flectobacillaceae</taxon>
        <taxon>Arcicella</taxon>
    </lineage>
</organism>
<dbReference type="OrthoDB" id="5292580at2"/>
<dbReference type="Proteomes" id="UP000245489">
    <property type="component" value="Unassembled WGS sequence"/>
</dbReference>
<evidence type="ECO:0000256" key="1">
    <source>
        <dbReference type="SAM" id="SignalP"/>
    </source>
</evidence>
<gene>
    <name evidence="2" type="ORF">LV89_03774</name>
</gene>
<protein>
    <submittedName>
        <fullName evidence="2">Uncharacterized protein DUF4197</fullName>
    </submittedName>
</protein>
<dbReference type="InterPro" id="IPR025245">
    <property type="entry name" value="DUF4197"/>
</dbReference>
<dbReference type="RefSeq" id="WP_109744455.1">
    <property type="nucleotide sequence ID" value="NZ_QGGO01000025.1"/>
</dbReference>
<accession>A0A316DQH0</accession>
<feature type="chain" id="PRO_5016432545" evidence="1">
    <location>
        <begin position="20"/>
        <end position="241"/>
    </location>
</feature>
<name>A0A316DQH0_9BACT</name>
<keyword evidence="3" id="KW-1185">Reference proteome</keyword>
<evidence type="ECO:0000313" key="3">
    <source>
        <dbReference type="Proteomes" id="UP000245489"/>
    </source>
</evidence>
<keyword evidence="1" id="KW-0732">Signal</keyword>
<dbReference type="AlphaFoldDB" id="A0A316DQH0"/>
<dbReference type="PROSITE" id="PS51257">
    <property type="entry name" value="PROKAR_LIPOPROTEIN"/>
    <property type="match status" value="1"/>
</dbReference>
<feature type="signal peptide" evidence="1">
    <location>
        <begin position="1"/>
        <end position="19"/>
    </location>
</feature>
<evidence type="ECO:0000313" key="2">
    <source>
        <dbReference type="EMBL" id="PWK20234.1"/>
    </source>
</evidence>